<feature type="active site" description="Proton donor/acceptor" evidence="7">
    <location>
        <position position="434"/>
    </location>
</feature>
<dbReference type="PANTHER" id="PTHR41533">
    <property type="entry name" value="L,D-TRANSPEPTIDASE HI_1667-RELATED"/>
    <property type="match status" value="1"/>
</dbReference>
<dbReference type="InterPro" id="IPR002477">
    <property type="entry name" value="Peptidoglycan-bd-like"/>
</dbReference>
<name>A0A1M5G282_9FLAO</name>
<evidence type="ECO:0000256" key="6">
    <source>
        <dbReference type="ARBA" id="ARBA00023316"/>
    </source>
</evidence>
<feature type="active site" description="Nucleophile" evidence="7">
    <location>
        <position position="453"/>
    </location>
</feature>
<dbReference type="UniPathway" id="UPA00219"/>
<dbReference type="PROSITE" id="PS52029">
    <property type="entry name" value="LD_TPASE"/>
    <property type="match status" value="1"/>
</dbReference>
<dbReference type="SUPFAM" id="SSF47090">
    <property type="entry name" value="PGBD-like"/>
    <property type="match status" value="1"/>
</dbReference>
<evidence type="ECO:0000256" key="5">
    <source>
        <dbReference type="ARBA" id="ARBA00022984"/>
    </source>
</evidence>
<gene>
    <name evidence="9" type="ORF">SAMN05443549_1011058</name>
</gene>
<sequence>MNRFFILVLLFSIFSCKKEVIKKEVTPKTPKTSTFVPTIQPEGKSFPVDSLLLIPFNSKVLKEFYMSTGYRTIWQSKENRGIILKYLIASEEEGLNPADYNITKLQKYERKRAVLSSNEIVNYDVLLTRSFQKYISHLTTGKLNPRALYPDWDLKENKIDINQTIAGMLKSDSLDYKIEQLKPNHIVYKKLKKALEIIDDLPNDTFARIETSNKIVANDTNPSLIDIKKRLIYWKDLQSKDSLSNVYDSRTIEAVKKFQFRHGLSADGVIGKGTIESLNYSKEQRKGQILANLERWKWFPRDMGNEYIIINIPEYKLRLINGEDTIRMYKVIVGRVERKTPILSSKLTHAIFNPTWTVPPTILKEDVIPSISKDLNYLVQTNIKIYDGNGDTVLAKDWTLSKANSYRYVQSPGTFNSLGMVKLTFPNRFSVYLHDTNHRDYFTKSMRSLSSGCVRVDKPLELAEYLLDDPAYWNLEKITETLQSEKTKQIALKKELPIHILYWTAWSKNNKLIFREDIYKLDADLYDKLRK</sequence>
<evidence type="ECO:0000256" key="4">
    <source>
        <dbReference type="ARBA" id="ARBA00022960"/>
    </source>
</evidence>
<keyword evidence="6 7" id="KW-0961">Cell wall biogenesis/degradation</keyword>
<dbReference type="Pfam" id="PF01471">
    <property type="entry name" value="PG_binding_1"/>
    <property type="match status" value="1"/>
</dbReference>
<evidence type="ECO:0000313" key="9">
    <source>
        <dbReference type="EMBL" id="SHF97816.1"/>
    </source>
</evidence>
<dbReference type="InterPro" id="IPR052905">
    <property type="entry name" value="LD-transpeptidase_YkuD-like"/>
</dbReference>
<comment type="pathway">
    <text evidence="1 7">Cell wall biogenesis; peptidoglycan biosynthesis.</text>
</comment>
<dbReference type="InterPro" id="IPR045380">
    <property type="entry name" value="LD_TPept_scaffold_dom"/>
</dbReference>
<evidence type="ECO:0000313" key="10">
    <source>
        <dbReference type="Proteomes" id="UP000184516"/>
    </source>
</evidence>
<comment type="similarity">
    <text evidence="2">Belongs to the YkuD family.</text>
</comment>
<evidence type="ECO:0000256" key="2">
    <source>
        <dbReference type="ARBA" id="ARBA00005992"/>
    </source>
</evidence>
<feature type="domain" description="L,D-TPase catalytic" evidence="8">
    <location>
        <begin position="306"/>
        <end position="501"/>
    </location>
</feature>
<dbReference type="EMBL" id="FQWB01000001">
    <property type="protein sequence ID" value="SHF97816.1"/>
    <property type="molecule type" value="Genomic_DNA"/>
</dbReference>
<evidence type="ECO:0000256" key="3">
    <source>
        <dbReference type="ARBA" id="ARBA00022679"/>
    </source>
</evidence>
<dbReference type="InterPro" id="IPR038063">
    <property type="entry name" value="Transpep_catalytic_dom"/>
</dbReference>
<dbReference type="STRING" id="468056.SAMN05443549_1011058"/>
<dbReference type="GO" id="GO:0008360">
    <property type="term" value="P:regulation of cell shape"/>
    <property type="evidence" value="ECO:0007669"/>
    <property type="project" value="UniProtKB-UniRule"/>
</dbReference>
<dbReference type="Pfam" id="PF20142">
    <property type="entry name" value="Scaffold"/>
    <property type="match status" value="1"/>
</dbReference>
<dbReference type="Pfam" id="PF03734">
    <property type="entry name" value="YkuD"/>
    <property type="match status" value="1"/>
</dbReference>
<dbReference type="RefSeq" id="WP_073368414.1">
    <property type="nucleotide sequence ID" value="NZ_FQWB01000001.1"/>
</dbReference>
<dbReference type="OrthoDB" id="9778545at2"/>
<dbReference type="GO" id="GO:0071555">
    <property type="term" value="P:cell wall organization"/>
    <property type="evidence" value="ECO:0007669"/>
    <property type="project" value="UniProtKB-UniRule"/>
</dbReference>
<evidence type="ECO:0000256" key="7">
    <source>
        <dbReference type="PROSITE-ProRule" id="PRU01373"/>
    </source>
</evidence>
<dbReference type="InterPro" id="IPR036365">
    <property type="entry name" value="PGBD-like_sf"/>
</dbReference>
<organism evidence="9 10">
    <name type="scientific">Flavobacterium fluvii</name>
    <dbReference type="NCBI Taxonomy" id="468056"/>
    <lineage>
        <taxon>Bacteria</taxon>
        <taxon>Pseudomonadati</taxon>
        <taxon>Bacteroidota</taxon>
        <taxon>Flavobacteriia</taxon>
        <taxon>Flavobacteriales</taxon>
        <taxon>Flavobacteriaceae</taxon>
        <taxon>Flavobacterium</taxon>
    </lineage>
</organism>
<dbReference type="GO" id="GO:0009252">
    <property type="term" value="P:peptidoglycan biosynthetic process"/>
    <property type="evidence" value="ECO:0007669"/>
    <property type="project" value="UniProtKB-UniPathway"/>
</dbReference>
<dbReference type="SUPFAM" id="SSF141523">
    <property type="entry name" value="L,D-transpeptidase catalytic domain-like"/>
    <property type="match status" value="1"/>
</dbReference>
<dbReference type="Proteomes" id="UP000184516">
    <property type="component" value="Unassembled WGS sequence"/>
</dbReference>
<reference evidence="10" key="1">
    <citation type="submission" date="2016-11" db="EMBL/GenBank/DDBJ databases">
        <authorList>
            <person name="Varghese N."/>
            <person name="Submissions S."/>
        </authorList>
    </citation>
    <scope>NUCLEOTIDE SEQUENCE [LARGE SCALE GENOMIC DNA]</scope>
    <source>
        <strain evidence="10">DSM 19978</strain>
    </source>
</reference>
<accession>A0A1M5G282</accession>
<evidence type="ECO:0000259" key="8">
    <source>
        <dbReference type="PROSITE" id="PS52029"/>
    </source>
</evidence>
<proteinExistence type="inferred from homology"/>
<dbReference type="PROSITE" id="PS51257">
    <property type="entry name" value="PROKAR_LIPOPROTEIN"/>
    <property type="match status" value="1"/>
</dbReference>
<dbReference type="InterPro" id="IPR005490">
    <property type="entry name" value="LD_TPept_cat_dom"/>
</dbReference>
<evidence type="ECO:0000256" key="1">
    <source>
        <dbReference type="ARBA" id="ARBA00004752"/>
    </source>
</evidence>
<keyword evidence="4 7" id="KW-0133">Cell shape</keyword>
<dbReference type="GO" id="GO:0016740">
    <property type="term" value="F:transferase activity"/>
    <property type="evidence" value="ECO:0007669"/>
    <property type="project" value="UniProtKB-KW"/>
</dbReference>
<dbReference type="Gene3D" id="2.40.440.10">
    <property type="entry name" value="L,D-transpeptidase catalytic domain-like"/>
    <property type="match status" value="1"/>
</dbReference>
<protein>
    <submittedName>
        <fullName evidence="9">Murein L,D-transpeptidase YcbB/YkuD</fullName>
    </submittedName>
</protein>
<dbReference type="GO" id="GO:0004180">
    <property type="term" value="F:carboxypeptidase activity"/>
    <property type="evidence" value="ECO:0007669"/>
    <property type="project" value="UniProtKB-ARBA"/>
</dbReference>
<dbReference type="PANTHER" id="PTHR41533:SF2">
    <property type="entry name" value="BLR7131 PROTEIN"/>
    <property type="match status" value="1"/>
</dbReference>
<keyword evidence="5 7" id="KW-0573">Peptidoglycan synthesis</keyword>
<keyword evidence="10" id="KW-1185">Reference proteome</keyword>
<dbReference type="AlphaFoldDB" id="A0A1M5G282"/>
<keyword evidence="3" id="KW-0808">Transferase</keyword>
<dbReference type="InterPro" id="IPR036366">
    <property type="entry name" value="PGBDSf"/>
</dbReference>
<dbReference type="CDD" id="cd16913">
    <property type="entry name" value="YkuD_like"/>
    <property type="match status" value="1"/>
</dbReference>
<dbReference type="Gene3D" id="1.10.101.10">
    <property type="entry name" value="PGBD-like superfamily/PGBD"/>
    <property type="match status" value="1"/>
</dbReference>